<organism evidence="1 2">
    <name type="scientific">[Haemophilus] felis</name>
    <dbReference type="NCBI Taxonomy" id="123822"/>
    <lineage>
        <taxon>Bacteria</taxon>
        <taxon>Pseudomonadati</taxon>
        <taxon>Pseudomonadota</taxon>
        <taxon>Gammaproteobacteria</taxon>
        <taxon>Pasteurellales</taxon>
        <taxon>Pasteurellaceae</taxon>
    </lineage>
</organism>
<evidence type="ECO:0000313" key="2">
    <source>
        <dbReference type="Proteomes" id="UP000190023"/>
    </source>
</evidence>
<evidence type="ECO:0000313" key="1">
    <source>
        <dbReference type="EMBL" id="OOS04115.1"/>
    </source>
</evidence>
<name>A0A1T0B1W3_9PAST</name>
<reference evidence="1 2" key="1">
    <citation type="submission" date="2017-02" db="EMBL/GenBank/DDBJ databases">
        <title>Draft genome sequence of Haemophilus felis CCUG 31170 type strain.</title>
        <authorList>
            <person name="Engstrom-Jakobsson H."/>
            <person name="Salva-Serra F."/>
            <person name="Thorell K."/>
            <person name="Gonzales-Siles L."/>
            <person name="Karlsson R."/>
            <person name="Boulund F."/>
            <person name="Engstrand L."/>
            <person name="Kristiansson E."/>
            <person name="Moore E."/>
        </authorList>
    </citation>
    <scope>NUCLEOTIDE SEQUENCE [LARGE SCALE GENOMIC DNA]</scope>
    <source>
        <strain evidence="1 2">CCUG 31170</strain>
    </source>
</reference>
<dbReference type="STRING" id="123822.B0188_05460"/>
<comment type="caution">
    <text evidence="1">The sequence shown here is derived from an EMBL/GenBank/DDBJ whole genome shotgun (WGS) entry which is preliminary data.</text>
</comment>
<proteinExistence type="predicted"/>
<dbReference type="EMBL" id="MUYB01000021">
    <property type="protein sequence ID" value="OOS04115.1"/>
    <property type="molecule type" value="Genomic_DNA"/>
</dbReference>
<keyword evidence="2" id="KW-1185">Reference proteome</keyword>
<protein>
    <recommendedName>
        <fullName evidence="3">DNA-binding protein</fullName>
    </recommendedName>
</protein>
<gene>
    <name evidence="1" type="ORF">B0188_05460</name>
</gene>
<dbReference type="AlphaFoldDB" id="A0A1T0B1W3"/>
<accession>A0A1T0B1W3</accession>
<dbReference type="Proteomes" id="UP000190023">
    <property type="component" value="Unassembled WGS sequence"/>
</dbReference>
<evidence type="ECO:0008006" key="3">
    <source>
        <dbReference type="Google" id="ProtNLM"/>
    </source>
</evidence>
<sequence>MEKETKRLYDKKALAEILCTSTSTLNRRMRDDKHFPRPHLIFGKTYWTDIQVEEYIQFIHNGGYRN</sequence>